<accession>A0A9P7E7F0</accession>
<organism evidence="1 2">
    <name type="scientific">Suillus subaureus</name>
    <dbReference type="NCBI Taxonomy" id="48587"/>
    <lineage>
        <taxon>Eukaryota</taxon>
        <taxon>Fungi</taxon>
        <taxon>Dikarya</taxon>
        <taxon>Basidiomycota</taxon>
        <taxon>Agaricomycotina</taxon>
        <taxon>Agaricomycetes</taxon>
        <taxon>Agaricomycetidae</taxon>
        <taxon>Boletales</taxon>
        <taxon>Suillineae</taxon>
        <taxon>Suillaceae</taxon>
        <taxon>Suillus</taxon>
    </lineage>
</organism>
<protein>
    <submittedName>
        <fullName evidence="1">Uncharacterized protein</fullName>
    </submittedName>
</protein>
<evidence type="ECO:0000313" key="1">
    <source>
        <dbReference type="EMBL" id="KAG1813489.1"/>
    </source>
</evidence>
<dbReference type="InterPro" id="IPR046521">
    <property type="entry name" value="DUF6698"/>
</dbReference>
<name>A0A9P7E7F0_9AGAM</name>
<dbReference type="Pfam" id="PF20414">
    <property type="entry name" value="DUF6698"/>
    <property type="match status" value="1"/>
</dbReference>
<dbReference type="EMBL" id="JABBWG010000023">
    <property type="protein sequence ID" value="KAG1813489.1"/>
    <property type="molecule type" value="Genomic_DNA"/>
</dbReference>
<dbReference type="RefSeq" id="XP_041191250.1">
    <property type="nucleotide sequence ID" value="XM_041331212.1"/>
</dbReference>
<comment type="caution">
    <text evidence="1">The sequence shown here is derived from an EMBL/GenBank/DDBJ whole genome shotgun (WGS) entry which is preliminary data.</text>
</comment>
<gene>
    <name evidence="1" type="ORF">BJ212DRAFT_1275323</name>
</gene>
<proteinExistence type="predicted"/>
<dbReference type="OrthoDB" id="3220614at2759"/>
<dbReference type="AlphaFoldDB" id="A0A9P7E7F0"/>
<reference evidence="1" key="1">
    <citation type="journal article" date="2020" name="New Phytol.">
        <title>Comparative genomics reveals dynamic genome evolution in host specialist ectomycorrhizal fungi.</title>
        <authorList>
            <person name="Lofgren L.A."/>
            <person name="Nguyen N.H."/>
            <person name="Vilgalys R."/>
            <person name="Ruytinx J."/>
            <person name="Liao H.L."/>
            <person name="Branco S."/>
            <person name="Kuo A."/>
            <person name="LaButti K."/>
            <person name="Lipzen A."/>
            <person name="Andreopoulos W."/>
            <person name="Pangilinan J."/>
            <person name="Riley R."/>
            <person name="Hundley H."/>
            <person name="Na H."/>
            <person name="Barry K."/>
            <person name="Grigoriev I.V."/>
            <person name="Stajich J.E."/>
            <person name="Kennedy P.G."/>
        </authorList>
    </citation>
    <scope>NUCLEOTIDE SEQUENCE</scope>
    <source>
        <strain evidence="1">MN1</strain>
    </source>
</reference>
<dbReference type="GeneID" id="64625229"/>
<dbReference type="Proteomes" id="UP000807769">
    <property type="component" value="Unassembled WGS sequence"/>
</dbReference>
<keyword evidence="2" id="KW-1185">Reference proteome</keyword>
<sequence>MGLYAAPFPDKQVVQPVITEDSKSCSRMGFNHPELVKMLCPVKYLVDYLEDPAKTNKKIQSGSLKVTATLWPTYLYPGDKPGQDFDPDDIIEGLFWGYLLE</sequence>
<evidence type="ECO:0000313" key="2">
    <source>
        <dbReference type="Proteomes" id="UP000807769"/>
    </source>
</evidence>